<evidence type="ECO:0000313" key="2">
    <source>
        <dbReference type="EMBL" id="SEO39525.1"/>
    </source>
</evidence>
<feature type="transmembrane region" description="Helical" evidence="1">
    <location>
        <begin position="34"/>
        <end position="54"/>
    </location>
</feature>
<dbReference type="STRING" id="79604.AAY81_09565"/>
<keyword evidence="1" id="KW-0472">Membrane</keyword>
<evidence type="ECO:0000256" key="1">
    <source>
        <dbReference type="SAM" id="Phobius"/>
    </source>
</evidence>
<keyword evidence="1" id="KW-0812">Transmembrane</keyword>
<evidence type="ECO:0000313" key="3">
    <source>
        <dbReference type="Proteomes" id="UP000182975"/>
    </source>
</evidence>
<gene>
    <name evidence="2" type="ORF">SAMN02910314_00109</name>
</gene>
<dbReference type="AlphaFoldDB" id="A0A172S055"/>
<name>A0A172S055_9ACTN</name>
<dbReference type="Proteomes" id="UP000182975">
    <property type="component" value="Unassembled WGS sequence"/>
</dbReference>
<protein>
    <recommendedName>
        <fullName evidence="4">PQ loop repeat-containing protein</fullName>
    </recommendedName>
</protein>
<dbReference type="KEGG" id="ddt:AAY81_09565"/>
<sequence length="90" mass="9736">MAAVLEAIMLVCFGLSWPINAMKAWKARTAAGTSWMFLALITLGYVAGITAKFVGGTVNWVLIVYFLNLAALAANWIIFARNKALDAKKA</sequence>
<evidence type="ECO:0008006" key="4">
    <source>
        <dbReference type="Google" id="ProtNLM"/>
    </source>
</evidence>
<dbReference type="EMBL" id="FOEC01000001">
    <property type="protein sequence ID" value="SEO39525.1"/>
    <property type="molecule type" value="Genomic_DNA"/>
</dbReference>
<organism evidence="2 3">
    <name type="scientific">Denitrobacterium detoxificans</name>
    <dbReference type="NCBI Taxonomy" id="79604"/>
    <lineage>
        <taxon>Bacteria</taxon>
        <taxon>Bacillati</taxon>
        <taxon>Actinomycetota</taxon>
        <taxon>Coriobacteriia</taxon>
        <taxon>Eggerthellales</taxon>
        <taxon>Eggerthellaceae</taxon>
        <taxon>Denitrobacterium</taxon>
    </lineage>
</organism>
<feature type="transmembrane region" description="Helical" evidence="1">
    <location>
        <begin position="60"/>
        <end position="79"/>
    </location>
</feature>
<accession>A0A172S055</accession>
<feature type="transmembrane region" description="Helical" evidence="1">
    <location>
        <begin position="6"/>
        <end position="22"/>
    </location>
</feature>
<dbReference type="OrthoDB" id="5827at2"/>
<keyword evidence="1" id="KW-1133">Transmembrane helix</keyword>
<dbReference type="PATRIC" id="fig|79604.3.peg.1917"/>
<dbReference type="RefSeq" id="WP_066664445.1">
    <property type="nucleotide sequence ID" value="NZ_CP011402.1"/>
</dbReference>
<keyword evidence="3" id="KW-1185">Reference proteome</keyword>
<proteinExistence type="predicted"/>
<reference evidence="3" key="1">
    <citation type="submission" date="2016-10" db="EMBL/GenBank/DDBJ databases">
        <authorList>
            <person name="Varghese N."/>
        </authorList>
    </citation>
    <scope>NUCLEOTIDE SEQUENCE [LARGE SCALE GENOMIC DNA]</scope>
    <source>
        <strain evidence="3">DSM 21843</strain>
    </source>
</reference>